<feature type="disulfide bond" description="Redox-active" evidence="6">
    <location>
        <begin position="41"/>
        <end position="46"/>
    </location>
</feature>
<dbReference type="Proteomes" id="UP000295096">
    <property type="component" value="Unassembled WGS sequence"/>
</dbReference>
<dbReference type="PRINTS" id="PR00368">
    <property type="entry name" value="FADPNR"/>
</dbReference>
<dbReference type="InterPro" id="IPR016156">
    <property type="entry name" value="FAD/NAD-linked_Rdtase_dimer_sf"/>
</dbReference>
<gene>
    <name evidence="9" type="ORF">E2C06_02315</name>
</gene>
<dbReference type="InterPro" id="IPR001100">
    <property type="entry name" value="Pyr_nuc-diS_OxRdtase"/>
</dbReference>
<evidence type="ECO:0000256" key="2">
    <source>
        <dbReference type="ARBA" id="ARBA00022630"/>
    </source>
</evidence>
<dbReference type="InterPro" id="IPR023753">
    <property type="entry name" value="FAD/NAD-binding_dom"/>
</dbReference>
<dbReference type="NCBIfam" id="NF004992">
    <property type="entry name" value="PRK06370.1-4"/>
    <property type="match status" value="1"/>
</dbReference>
<feature type="binding site" evidence="5">
    <location>
        <begin position="176"/>
        <end position="183"/>
    </location>
    <ligand>
        <name>NAD(+)</name>
        <dbReference type="ChEBI" id="CHEBI:57540"/>
    </ligand>
</feature>
<dbReference type="PIRSF" id="PIRSF000350">
    <property type="entry name" value="Mercury_reductase_MerA"/>
    <property type="match status" value="1"/>
</dbReference>
<dbReference type="SUPFAM" id="SSF55424">
    <property type="entry name" value="FAD/NAD-linked reductases, dimerisation (C-terminal) domain"/>
    <property type="match status" value="1"/>
</dbReference>
<protein>
    <submittedName>
        <fullName evidence="9">FAD-containing oxidoreductase</fullName>
    </submittedName>
</protein>
<dbReference type="Pfam" id="PF07992">
    <property type="entry name" value="Pyr_redox_2"/>
    <property type="match status" value="1"/>
</dbReference>
<dbReference type="SUPFAM" id="SSF51905">
    <property type="entry name" value="FAD/NAD(P)-binding domain"/>
    <property type="match status" value="1"/>
</dbReference>
<evidence type="ECO:0000256" key="5">
    <source>
        <dbReference type="PIRSR" id="PIRSR000350-3"/>
    </source>
</evidence>
<reference evidence="9 10" key="1">
    <citation type="journal article" date="2016" name="J. Microbiol.">
        <title>Dankookia rubra gen. nov., sp. nov., an alphaproteobacterium isolated from sediment of a shallow stream.</title>
        <authorList>
            <person name="Kim W.H."/>
            <person name="Kim D.H."/>
            <person name="Kang K."/>
            <person name="Ahn T.Y."/>
        </authorList>
    </citation>
    <scope>NUCLEOTIDE SEQUENCE [LARGE SCALE GENOMIC DNA]</scope>
    <source>
        <strain evidence="9 10">JCM30602</strain>
    </source>
</reference>
<comment type="cofactor">
    <cofactor evidence="5">
        <name>FAD</name>
        <dbReference type="ChEBI" id="CHEBI:57692"/>
    </cofactor>
    <text evidence="5">Binds 1 FAD per subunit.</text>
</comment>
<dbReference type="GO" id="GO:0050660">
    <property type="term" value="F:flavin adenine dinucleotide binding"/>
    <property type="evidence" value="ECO:0007669"/>
    <property type="project" value="TreeGrafter"/>
</dbReference>
<dbReference type="OrthoDB" id="9764616at2"/>
<dbReference type="EMBL" id="SMSJ01000002">
    <property type="protein sequence ID" value="TDH64201.1"/>
    <property type="molecule type" value="Genomic_DNA"/>
</dbReference>
<feature type="binding site" evidence="5">
    <location>
        <position position="263"/>
    </location>
    <ligand>
        <name>NAD(+)</name>
        <dbReference type="ChEBI" id="CHEBI:57540"/>
    </ligand>
</feature>
<evidence type="ECO:0000259" key="7">
    <source>
        <dbReference type="Pfam" id="PF02852"/>
    </source>
</evidence>
<dbReference type="Gene3D" id="3.50.50.60">
    <property type="entry name" value="FAD/NAD(P)-binding domain"/>
    <property type="match status" value="2"/>
</dbReference>
<feature type="domain" description="Pyridine nucleotide-disulphide oxidoreductase dimerisation" evidence="7">
    <location>
        <begin position="342"/>
        <end position="446"/>
    </location>
</feature>
<name>A0A4R5QN45_9PROT</name>
<keyword evidence="5" id="KW-0547">Nucleotide-binding</keyword>
<evidence type="ECO:0000256" key="6">
    <source>
        <dbReference type="PIRSR" id="PIRSR000350-4"/>
    </source>
</evidence>
<dbReference type="InterPro" id="IPR004099">
    <property type="entry name" value="Pyr_nucl-diS_OxRdtase_dimer"/>
</dbReference>
<dbReference type="AlphaFoldDB" id="A0A4R5QN45"/>
<dbReference type="Gene3D" id="3.30.390.30">
    <property type="match status" value="1"/>
</dbReference>
<sequence length="454" mass="48268">MSAFDAIVIGAGQAGPSLAFRLAATGRRVAMVERDAVGGTCVNTGCTPTKTLVASARVAQQARRAAEYGVVLPGGVGIDWPRVKARMDAVVARSRDGLTRSLESTENITLIRGHARFTGPQEVVVNRERLEAPWIFLDVGGRAAAPPIPGLDSVPWLTNTALLRLDALPRHLAIIGGSYIGLEFAQIFRRFGCAVTVVELAPRLIPREDEEVSATIREMLEAEGVVFHLNAKGLAVAPDGAGIALRLEGEAEIQASHLLLATGRKPNTDDLGLDAAGIARDALGFITVDEALQTSLAGVWALGECNGRGAFTHTAYNDYEIVADNLLNAATRKLTDRLPCYALFTDPPLGRVGMSEAEARAAGHEILIGRRPMARVNRAVEKGETTGFIKIVVDATTRQILGAAILGVEGDEAIHGLLDLMYAKAPAWVMQRAVHIHPTVSELIPTVMGDLEPG</sequence>
<dbReference type="GO" id="GO:0003955">
    <property type="term" value="F:NAD(P)H dehydrogenase (quinone) activity"/>
    <property type="evidence" value="ECO:0007669"/>
    <property type="project" value="TreeGrafter"/>
</dbReference>
<dbReference type="PANTHER" id="PTHR43014">
    <property type="entry name" value="MERCURIC REDUCTASE"/>
    <property type="match status" value="1"/>
</dbReference>
<organism evidence="9 10">
    <name type="scientific">Dankookia rubra</name>
    <dbReference type="NCBI Taxonomy" id="1442381"/>
    <lineage>
        <taxon>Bacteria</taxon>
        <taxon>Pseudomonadati</taxon>
        <taxon>Pseudomonadota</taxon>
        <taxon>Alphaproteobacteria</taxon>
        <taxon>Acetobacterales</taxon>
        <taxon>Roseomonadaceae</taxon>
        <taxon>Dankookia</taxon>
    </lineage>
</organism>
<feature type="domain" description="FAD/NAD(P)-binding" evidence="8">
    <location>
        <begin position="5"/>
        <end position="317"/>
    </location>
</feature>
<dbReference type="Pfam" id="PF02852">
    <property type="entry name" value="Pyr_redox_dim"/>
    <property type="match status" value="1"/>
</dbReference>
<dbReference type="RefSeq" id="WP_133286966.1">
    <property type="nucleotide sequence ID" value="NZ_SMSJ01000002.1"/>
</dbReference>
<accession>A0A4R5QN45</accession>
<dbReference type="PRINTS" id="PR00411">
    <property type="entry name" value="PNDRDTASEI"/>
</dbReference>
<dbReference type="InterPro" id="IPR036188">
    <property type="entry name" value="FAD/NAD-bd_sf"/>
</dbReference>
<keyword evidence="10" id="KW-1185">Reference proteome</keyword>
<comment type="similarity">
    <text evidence="1">Belongs to the class-I pyridine nucleotide-disulfide oxidoreductase family.</text>
</comment>
<feature type="binding site" evidence="5">
    <location>
        <position position="50"/>
    </location>
    <ligand>
        <name>FAD</name>
        <dbReference type="ChEBI" id="CHEBI:57692"/>
    </ligand>
</feature>
<evidence type="ECO:0000256" key="1">
    <source>
        <dbReference type="ARBA" id="ARBA00007532"/>
    </source>
</evidence>
<keyword evidence="5" id="KW-0520">NAD</keyword>
<comment type="caution">
    <text evidence="9">The sequence shown here is derived from an EMBL/GenBank/DDBJ whole genome shotgun (WGS) entry which is preliminary data.</text>
</comment>
<evidence type="ECO:0000313" key="10">
    <source>
        <dbReference type="Proteomes" id="UP000295096"/>
    </source>
</evidence>
<feature type="active site" description="Proton acceptor" evidence="4">
    <location>
        <position position="437"/>
    </location>
</feature>
<proteinExistence type="inferred from homology"/>
<dbReference type="PANTHER" id="PTHR43014:SF2">
    <property type="entry name" value="MERCURIC REDUCTASE"/>
    <property type="match status" value="1"/>
</dbReference>
<evidence type="ECO:0000256" key="3">
    <source>
        <dbReference type="ARBA" id="ARBA00022827"/>
    </source>
</evidence>
<evidence type="ECO:0000256" key="4">
    <source>
        <dbReference type="PIRSR" id="PIRSR000350-2"/>
    </source>
</evidence>
<evidence type="ECO:0000313" key="9">
    <source>
        <dbReference type="EMBL" id="TDH64201.1"/>
    </source>
</evidence>
<evidence type="ECO:0000259" key="8">
    <source>
        <dbReference type="Pfam" id="PF07992"/>
    </source>
</evidence>
<feature type="binding site" evidence="5">
    <location>
        <position position="199"/>
    </location>
    <ligand>
        <name>NAD(+)</name>
        <dbReference type="ChEBI" id="CHEBI:57540"/>
    </ligand>
</feature>
<keyword evidence="3 5" id="KW-0274">FAD</keyword>
<keyword evidence="2" id="KW-0285">Flavoprotein</keyword>